<keyword evidence="9" id="KW-1185">Reference proteome</keyword>
<name>C8RWJ7_9RHOB</name>
<keyword evidence="3 6" id="KW-0812">Transmembrane</keyword>
<dbReference type="Pfam" id="PF00892">
    <property type="entry name" value="EamA"/>
    <property type="match status" value="1"/>
</dbReference>
<dbReference type="InterPro" id="IPR037185">
    <property type="entry name" value="EmrE-like"/>
</dbReference>
<comment type="caution">
    <text evidence="8">The sequence shown here is derived from an EMBL/GenBank/DDBJ whole genome shotgun (WGS) entry which is preliminary data.</text>
</comment>
<evidence type="ECO:0000259" key="7">
    <source>
        <dbReference type="Pfam" id="PF00892"/>
    </source>
</evidence>
<comment type="similarity">
    <text evidence="2">Belongs to the drug/metabolite transporter (DMT) superfamily. 10 TMS drug/metabolite exporter (DME) (TC 2.A.7.3) family.</text>
</comment>
<feature type="transmembrane region" description="Helical" evidence="6">
    <location>
        <begin position="129"/>
        <end position="148"/>
    </location>
</feature>
<dbReference type="Gene3D" id="1.10.3730.20">
    <property type="match status" value="1"/>
</dbReference>
<evidence type="ECO:0000313" key="9">
    <source>
        <dbReference type="Proteomes" id="UP000010121"/>
    </source>
</evidence>
<dbReference type="InterPro" id="IPR000620">
    <property type="entry name" value="EamA_dom"/>
</dbReference>
<feature type="transmembrane region" description="Helical" evidence="6">
    <location>
        <begin position="223"/>
        <end position="247"/>
    </location>
</feature>
<dbReference type="PANTHER" id="PTHR22911">
    <property type="entry name" value="ACYL-MALONYL CONDENSING ENZYME-RELATED"/>
    <property type="match status" value="1"/>
</dbReference>
<dbReference type="PANTHER" id="PTHR22911:SF6">
    <property type="entry name" value="SOLUTE CARRIER FAMILY 35 MEMBER G1"/>
    <property type="match status" value="1"/>
</dbReference>
<keyword evidence="4 6" id="KW-1133">Transmembrane helix</keyword>
<evidence type="ECO:0000256" key="3">
    <source>
        <dbReference type="ARBA" id="ARBA00022692"/>
    </source>
</evidence>
<accession>C8RWJ7</accession>
<dbReference type="Proteomes" id="UP000010121">
    <property type="component" value="Unassembled WGS sequence"/>
</dbReference>
<feature type="transmembrane region" description="Helical" evidence="6">
    <location>
        <begin position="184"/>
        <end position="203"/>
    </location>
</feature>
<feature type="transmembrane region" description="Helical" evidence="6">
    <location>
        <begin position="36"/>
        <end position="56"/>
    </location>
</feature>
<gene>
    <name evidence="8" type="ORF">Rsw2DRAFT_0175</name>
</gene>
<evidence type="ECO:0000256" key="1">
    <source>
        <dbReference type="ARBA" id="ARBA00004141"/>
    </source>
</evidence>
<dbReference type="OrthoDB" id="9812899at2"/>
<sequence>MSVLSPRTTLIGILCALGGAATLSINDMAIKFLSGAYPLHEVVLARSVIGMTVLLVMMRGSDGHFGAMRTRQLPLHLARMGCVVMSNVMYFLGLAALPLADAVAIVFVSPLLITAFSVLLLGEKVGPRRWAAVAVGLAGVVVMTRPGAGVVQPAALLVLGSAVFYALMQILTRRMAASESAMTMSFYVQLAFIVVSSAMGLAVGDGRFGAQPDASLAFLLRPWVWPQLADIPAFLATGVSVAIGGLLISQAYRLCAAGLVAPFEYVAMPLAIFWGALIFGQWPDLTAWIGIALICGAGLYTFWRETARKRETAIET</sequence>
<reference evidence="8 9" key="1">
    <citation type="submission" date="2009-08" db="EMBL/GenBank/DDBJ databases">
        <title>The draft genome of Rhodobacter sp. SW2.</title>
        <authorList>
            <consortium name="US DOE Joint Genome Institute (JGI-PGF)"/>
            <person name="Lucas S."/>
            <person name="Copeland A."/>
            <person name="Lapidus A."/>
            <person name="Glavina del Rio T."/>
            <person name="Tice H."/>
            <person name="Bruce D."/>
            <person name="Goodwin L."/>
            <person name="Pitluck S."/>
            <person name="Larimer F."/>
            <person name="Land M.L."/>
            <person name="Hauser L."/>
            <person name="Emerson D."/>
        </authorList>
    </citation>
    <scope>NUCLEOTIDE SEQUENCE [LARGE SCALE GENOMIC DNA]</scope>
    <source>
        <strain evidence="8 9">SW2</strain>
    </source>
</reference>
<evidence type="ECO:0000313" key="8">
    <source>
        <dbReference type="EMBL" id="EEW26940.1"/>
    </source>
</evidence>
<dbReference type="AlphaFoldDB" id="C8RWJ7"/>
<proteinExistence type="inferred from homology"/>
<feature type="transmembrane region" description="Helical" evidence="6">
    <location>
        <begin position="77"/>
        <end position="97"/>
    </location>
</feature>
<feature type="transmembrane region" description="Helical" evidence="6">
    <location>
        <begin position="285"/>
        <end position="303"/>
    </location>
</feature>
<evidence type="ECO:0000256" key="4">
    <source>
        <dbReference type="ARBA" id="ARBA00022989"/>
    </source>
</evidence>
<dbReference type="SUPFAM" id="SSF103481">
    <property type="entry name" value="Multidrug resistance efflux transporter EmrE"/>
    <property type="match status" value="2"/>
</dbReference>
<comment type="subcellular location">
    <subcellularLocation>
        <location evidence="1">Membrane</location>
        <topology evidence="1">Multi-pass membrane protein</topology>
    </subcellularLocation>
</comment>
<evidence type="ECO:0000256" key="5">
    <source>
        <dbReference type="ARBA" id="ARBA00023136"/>
    </source>
</evidence>
<dbReference type="EMBL" id="ACYY01000001">
    <property type="protein sequence ID" value="EEW26940.1"/>
    <property type="molecule type" value="Genomic_DNA"/>
</dbReference>
<dbReference type="RefSeq" id="WP_008027094.1">
    <property type="nucleotide sequence ID" value="NZ_ACYY01000001.1"/>
</dbReference>
<feature type="transmembrane region" description="Helical" evidence="6">
    <location>
        <begin position="103"/>
        <end position="122"/>
    </location>
</feature>
<feature type="transmembrane region" description="Helical" evidence="6">
    <location>
        <begin position="154"/>
        <end position="172"/>
    </location>
</feature>
<keyword evidence="5 6" id="KW-0472">Membrane</keyword>
<organism evidence="8 9">
    <name type="scientific">Rhodobacter ferrooxidans</name>
    <dbReference type="NCBI Taxonomy" id="371731"/>
    <lineage>
        <taxon>Bacteria</taxon>
        <taxon>Pseudomonadati</taxon>
        <taxon>Pseudomonadota</taxon>
        <taxon>Alphaproteobacteria</taxon>
        <taxon>Rhodobacterales</taxon>
        <taxon>Rhodobacter group</taxon>
        <taxon>Rhodobacter</taxon>
    </lineage>
</organism>
<dbReference type="STRING" id="371731.Rsw2DRAFT_0175"/>
<feature type="transmembrane region" description="Helical" evidence="6">
    <location>
        <begin position="254"/>
        <end position="279"/>
    </location>
</feature>
<feature type="domain" description="EamA" evidence="7">
    <location>
        <begin position="11"/>
        <end position="144"/>
    </location>
</feature>
<protein>
    <recommendedName>
        <fullName evidence="7">EamA domain-containing protein</fullName>
    </recommendedName>
</protein>
<evidence type="ECO:0000256" key="2">
    <source>
        <dbReference type="ARBA" id="ARBA00009853"/>
    </source>
</evidence>
<dbReference type="GO" id="GO:0016020">
    <property type="term" value="C:membrane"/>
    <property type="evidence" value="ECO:0007669"/>
    <property type="project" value="UniProtKB-SubCell"/>
</dbReference>
<dbReference type="eggNOG" id="COG0697">
    <property type="taxonomic scope" value="Bacteria"/>
</dbReference>
<evidence type="ECO:0000256" key="6">
    <source>
        <dbReference type="SAM" id="Phobius"/>
    </source>
</evidence>